<feature type="transmembrane region" description="Helical" evidence="5">
    <location>
        <begin position="156"/>
        <end position="174"/>
    </location>
</feature>
<dbReference type="AlphaFoldDB" id="A0A0L8BI97"/>
<evidence type="ECO:0000256" key="1">
    <source>
        <dbReference type="ARBA" id="ARBA00004141"/>
    </source>
</evidence>
<evidence type="ECO:0000313" key="8">
    <source>
        <dbReference type="Proteomes" id="UP000037425"/>
    </source>
</evidence>
<dbReference type="OrthoDB" id="4391260at2"/>
<dbReference type="InterPro" id="IPR007016">
    <property type="entry name" value="O-antigen_ligase-rel_domated"/>
</dbReference>
<dbReference type="PATRIC" id="fig|106592.7.peg.4358"/>
<dbReference type="InterPro" id="IPR051533">
    <property type="entry name" value="WaaL-like"/>
</dbReference>
<evidence type="ECO:0000256" key="4">
    <source>
        <dbReference type="ARBA" id="ARBA00023136"/>
    </source>
</evidence>
<sequence>MRISKASLVSPGGNQAYGTFALAISFFVFAYSSRFGQASILVYYALWLPLVLVDYRRVLGNYGKYIWILAFAVFACLSVFWSAAPGMTARTGIQYLSHVICALVAMRTIDIRTLVHGALAGVGIVLIYSLLFGVYHLDPLDGTFSFVGAFASKNQLGFYASLGIYFAFIAPVALGERRLWLGVAGVVGLISAYSLFASQSATSVLTAVAIVGCWLGMRAVGMLSPGHRKGLFLAAVVVGGVTAIAAVYGGGVDLVLGLFGKDSTLTGRTYLWQQGIGAALSSPFVGVGYQAYWVQGFSEPERLWEEFFIATRSGFHFHNTFIEAMVETGAIGLVLLCTVLLVTVFGHIKRLLAYDHHTESSVLFGVAMLLFVRAFVEIDIMNPYHVGSFLLYFAAGKLTIRQGRRVVSERRLAEGRVLASHHPQLRF</sequence>
<evidence type="ECO:0000256" key="5">
    <source>
        <dbReference type="SAM" id="Phobius"/>
    </source>
</evidence>
<dbReference type="Pfam" id="PF04932">
    <property type="entry name" value="Wzy_C"/>
    <property type="match status" value="1"/>
</dbReference>
<keyword evidence="2 5" id="KW-0812">Transmembrane</keyword>
<feature type="transmembrane region" description="Helical" evidence="5">
    <location>
        <begin position="65"/>
        <end position="83"/>
    </location>
</feature>
<evidence type="ECO:0000256" key="2">
    <source>
        <dbReference type="ARBA" id="ARBA00022692"/>
    </source>
</evidence>
<feature type="transmembrane region" description="Helical" evidence="5">
    <location>
        <begin position="329"/>
        <end position="348"/>
    </location>
</feature>
<proteinExistence type="predicted"/>
<comment type="subcellular location">
    <subcellularLocation>
        <location evidence="1">Membrane</location>
        <topology evidence="1">Multi-pass membrane protein</topology>
    </subcellularLocation>
</comment>
<keyword evidence="3 5" id="KW-1133">Transmembrane helix</keyword>
<dbReference type="Proteomes" id="UP000037425">
    <property type="component" value="Unassembled WGS sequence"/>
</dbReference>
<gene>
    <name evidence="7" type="ORF">AC244_27780</name>
</gene>
<dbReference type="EMBL" id="LGAP01000028">
    <property type="protein sequence ID" value="KOF14269.1"/>
    <property type="molecule type" value="Genomic_DNA"/>
</dbReference>
<feature type="domain" description="O-antigen ligase-related" evidence="6">
    <location>
        <begin position="189"/>
        <end position="336"/>
    </location>
</feature>
<reference evidence="8" key="1">
    <citation type="submission" date="2015-07" db="EMBL/GenBank/DDBJ databases">
        <title>Whole genome sequence of an Ensifer adhaerens strain isolated from a cave pool in the Wind Cave National Park.</title>
        <authorList>
            <person name="Eng W.W.H."/>
            <person name="Gan H.M."/>
            <person name="Barton H.A."/>
            <person name="Savka M.A."/>
        </authorList>
    </citation>
    <scope>NUCLEOTIDE SEQUENCE [LARGE SCALE GENOMIC DNA]</scope>
    <source>
        <strain evidence="8">SD006</strain>
    </source>
</reference>
<protein>
    <submittedName>
        <fullName evidence="7">Exopolysaccharide biosynthesis protein</fullName>
    </submittedName>
</protein>
<dbReference type="PANTHER" id="PTHR37422:SF13">
    <property type="entry name" value="LIPOPOLYSACCHARIDE BIOSYNTHESIS PROTEIN PA4999-RELATED"/>
    <property type="match status" value="1"/>
</dbReference>
<dbReference type="RefSeq" id="WP_053252037.1">
    <property type="nucleotide sequence ID" value="NZ_LGAP01000028.1"/>
</dbReference>
<name>A0A0L8BI97_ENSAD</name>
<organism evidence="7 8">
    <name type="scientific">Ensifer adhaerens</name>
    <name type="common">Sinorhizobium morelense</name>
    <dbReference type="NCBI Taxonomy" id="106592"/>
    <lineage>
        <taxon>Bacteria</taxon>
        <taxon>Pseudomonadati</taxon>
        <taxon>Pseudomonadota</taxon>
        <taxon>Alphaproteobacteria</taxon>
        <taxon>Hyphomicrobiales</taxon>
        <taxon>Rhizobiaceae</taxon>
        <taxon>Sinorhizobium/Ensifer group</taxon>
        <taxon>Ensifer</taxon>
    </lineage>
</organism>
<feature type="transmembrane region" description="Helical" evidence="5">
    <location>
        <begin position="232"/>
        <end position="251"/>
    </location>
</feature>
<feature type="transmembrane region" description="Helical" evidence="5">
    <location>
        <begin position="202"/>
        <end position="220"/>
    </location>
</feature>
<dbReference type="PANTHER" id="PTHR37422">
    <property type="entry name" value="TEICHURONIC ACID BIOSYNTHESIS PROTEIN TUAE"/>
    <property type="match status" value="1"/>
</dbReference>
<dbReference type="GO" id="GO:0016020">
    <property type="term" value="C:membrane"/>
    <property type="evidence" value="ECO:0007669"/>
    <property type="project" value="UniProtKB-SubCell"/>
</dbReference>
<feature type="transmembrane region" description="Helical" evidence="5">
    <location>
        <begin position="118"/>
        <end position="136"/>
    </location>
</feature>
<evidence type="ECO:0000256" key="3">
    <source>
        <dbReference type="ARBA" id="ARBA00022989"/>
    </source>
</evidence>
<feature type="transmembrane region" description="Helical" evidence="5">
    <location>
        <begin position="35"/>
        <end position="53"/>
    </location>
</feature>
<feature type="transmembrane region" description="Helical" evidence="5">
    <location>
        <begin position="12"/>
        <end position="29"/>
    </location>
</feature>
<evidence type="ECO:0000313" key="7">
    <source>
        <dbReference type="EMBL" id="KOF14269.1"/>
    </source>
</evidence>
<keyword evidence="4 5" id="KW-0472">Membrane</keyword>
<evidence type="ECO:0000259" key="6">
    <source>
        <dbReference type="Pfam" id="PF04932"/>
    </source>
</evidence>
<feature type="transmembrane region" description="Helical" evidence="5">
    <location>
        <begin position="360"/>
        <end position="376"/>
    </location>
</feature>
<accession>A0A0L8BI97</accession>
<comment type="caution">
    <text evidence="7">The sequence shown here is derived from an EMBL/GenBank/DDBJ whole genome shotgun (WGS) entry which is preliminary data.</text>
</comment>